<dbReference type="EMBL" id="JAWDGP010003518">
    <property type="protein sequence ID" value="KAK3773735.1"/>
    <property type="molecule type" value="Genomic_DNA"/>
</dbReference>
<evidence type="ECO:0000313" key="1">
    <source>
        <dbReference type="EMBL" id="KAK3773735.1"/>
    </source>
</evidence>
<keyword evidence="2" id="KW-1185">Reference proteome</keyword>
<accession>A0AAE0ZQJ6</accession>
<reference evidence="1" key="1">
    <citation type="journal article" date="2023" name="G3 (Bethesda)">
        <title>A reference genome for the long-term kleptoplast-retaining sea slug Elysia crispata morphotype clarki.</title>
        <authorList>
            <person name="Eastman K.E."/>
            <person name="Pendleton A.L."/>
            <person name="Shaikh M.A."/>
            <person name="Suttiyut T."/>
            <person name="Ogas R."/>
            <person name="Tomko P."/>
            <person name="Gavelis G."/>
            <person name="Widhalm J.R."/>
            <person name="Wisecaver J.H."/>
        </authorList>
    </citation>
    <scope>NUCLEOTIDE SEQUENCE</scope>
    <source>
        <strain evidence="1">ECLA1</strain>
    </source>
</reference>
<name>A0AAE0ZQJ6_9GAST</name>
<protein>
    <submittedName>
        <fullName evidence="1">Uncharacterized protein</fullName>
    </submittedName>
</protein>
<proteinExistence type="predicted"/>
<comment type="caution">
    <text evidence="1">The sequence shown here is derived from an EMBL/GenBank/DDBJ whole genome shotgun (WGS) entry which is preliminary data.</text>
</comment>
<dbReference type="Proteomes" id="UP001283361">
    <property type="component" value="Unassembled WGS sequence"/>
</dbReference>
<dbReference type="AlphaFoldDB" id="A0AAE0ZQJ6"/>
<sequence length="69" mass="7554">MMETTATERERVNSSREVTVGSRVLSLEFISPSKRDADGHGSLVSLSSGVMFTSVKNKLFLANSASFLW</sequence>
<gene>
    <name evidence="1" type="ORF">RRG08_001462</name>
</gene>
<organism evidence="1 2">
    <name type="scientific">Elysia crispata</name>
    <name type="common">lettuce slug</name>
    <dbReference type="NCBI Taxonomy" id="231223"/>
    <lineage>
        <taxon>Eukaryota</taxon>
        <taxon>Metazoa</taxon>
        <taxon>Spiralia</taxon>
        <taxon>Lophotrochozoa</taxon>
        <taxon>Mollusca</taxon>
        <taxon>Gastropoda</taxon>
        <taxon>Heterobranchia</taxon>
        <taxon>Euthyneura</taxon>
        <taxon>Panpulmonata</taxon>
        <taxon>Sacoglossa</taxon>
        <taxon>Placobranchoidea</taxon>
        <taxon>Plakobranchidae</taxon>
        <taxon>Elysia</taxon>
    </lineage>
</organism>
<evidence type="ECO:0000313" key="2">
    <source>
        <dbReference type="Proteomes" id="UP001283361"/>
    </source>
</evidence>